<protein>
    <submittedName>
        <fullName evidence="1">Uncharacterized protein</fullName>
    </submittedName>
</protein>
<reference evidence="1 2" key="1">
    <citation type="submission" date="2019-03" db="EMBL/GenBank/DDBJ databases">
        <title>Draft genome sequences of novel Actinobacteria.</title>
        <authorList>
            <person name="Sahin N."/>
            <person name="Ay H."/>
            <person name="Saygin H."/>
        </authorList>
    </citation>
    <scope>NUCLEOTIDE SEQUENCE [LARGE SCALE GENOMIC DNA]</scope>
    <source>
        <strain evidence="1 2">KC712</strain>
    </source>
</reference>
<comment type="caution">
    <text evidence="1">The sequence shown here is derived from an EMBL/GenBank/DDBJ whole genome shotgun (WGS) entry which is preliminary data.</text>
</comment>
<name>A0A4R4VNS1_9ACTN</name>
<organism evidence="1 2">
    <name type="scientific">Nonomuraea diastatica</name>
    <dbReference type="NCBI Taxonomy" id="1848329"/>
    <lineage>
        <taxon>Bacteria</taxon>
        <taxon>Bacillati</taxon>
        <taxon>Actinomycetota</taxon>
        <taxon>Actinomycetes</taxon>
        <taxon>Streptosporangiales</taxon>
        <taxon>Streptosporangiaceae</taxon>
        <taxon>Nonomuraea</taxon>
    </lineage>
</organism>
<proteinExistence type="predicted"/>
<accession>A0A4R4VNS1</accession>
<keyword evidence="2" id="KW-1185">Reference proteome</keyword>
<dbReference type="AlphaFoldDB" id="A0A4R4VNS1"/>
<dbReference type="RefSeq" id="WP_132518899.1">
    <property type="nucleotide sequence ID" value="NZ_SMKP01000266.1"/>
</dbReference>
<dbReference type="OrthoDB" id="3541457at2"/>
<gene>
    <name evidence="1" type="ORF">E1294_48300</name>
</gene>
<sequence length="67" mass="7707">MLQVREVRTDRILGTIELTAEGDVEASSEELRGMFEQTMISRGLTVSETYDWYTGWSNGYVEFVPVR</sequence>
<dbReference type="EMBL" id="SMKP01000266">
    <property type="protein sequence ID" value="TDD07332.1"/>
    <property type="molecule type" value="Genomic_DNA"/>
</dbReference>
<evidence type="ECO:0000313" key="1">
    <source>
        <dbReference type="EMBL" id="TDD07332.1"/>
    </source>
</evidence>
<dbReference type="Proteomes" id="UP000294543">
    <property type="component" value="Unassembled WGS sequence"/>
</dbReference>
<evidence type="ECO:0000313" key="2">
    <source>
        <dbReference type="Proteomes" id="UP000294543"/>
    </source>
</evidence>